<evidence type="ECO:0000259" key="12">
    <source>
        <dbReference type="Pfam" id="PF02225"/>
    </source>
</evidence>
<dbReference type="InterPro" id="IPR003137">
    <property type="entry name" value="PA_domain"/>
</dbReference>
<dbReference type="PROSITE" id="PS51892">
    <property type="entry name" value="SUBTILASE"/>
    <property type="match status" value="1"/>
</dbReference>
<dbReference type="Proteomes" id="UP000653305">
    <property type="component" value="Unassembled WGS sequence"/>
</dbReference>
<evidence type="ECO:0000313" key="16">
    <source>
        <dbReference type="Proteomes" id="UP000653305"/>
    </source>
</evidence>
<feature type="domain" description="Peptidase S8/S53" evidence="11">
    <location>
        <begin position="100"/>
        <end position="552"/>
    </location>
</feature>
<comment type="caution">
    <text evidence="15">The sequence shown here is derived from an EMBL/GenBank/DDBJ whole genome shotgun (WGS) entry which is preliminary data.</text>
</comment>
<proteinExistence type="inferred from homology"/>
<dbReference type="Gene3D" id="3.50.30.30">
    <property type="match status" value="1"/>
</dbReference>
<dbReference type="SUPFAM" id="SSF52743">
    <property type="entry name" value="Subtilisin-like"/>
    <property type="match status" value="1"/>
</dbReference>
<evidence type="ECO:0000313" key="15">
    <source>
        <dbReference type="EMBL" id="GFQ06409.1"/>
    </source>
</evidence>
<evidence type="ECO:0000256" key="8">
    <source>
        <dbReference type="PIRSR" id="PIRSR615500-1"/>
    </source>
</evidence>
<dbReference type="InterPro" id="IPR036852">
    <property type="entry name" value="Peptidase_S8/S53_dom_sf"/>
</dbReference>
<feature type="domain" description="Subtilisin-like protease fibronectin type-III" evidence="14">
    <location>
        <begin position="629"/>
        <end position="722"/>
    </location>
</feature>
<evidence type="ECO:0000256" key="5">
    <source>
        <dbReference type="ARBA" id="ARBA00022801"/>
    </source>
</evidence>
<gene>
    <name evidence="15" type="ORF">PHJA_002784900</name>
</gene>
<dbReference type="OrthoDB" id="10256524at2759"/>
<evidence type="ECO:0000259" key="13">
    <source>
        <dbReference type="Pfam" id="PF05922"/>
    </source>
</evidence>
<dbReference type="InterPro" id="IPR023828">
    <property type="entry name" value="Peptidase_S8_Ser-AS"/>
</dbReference>
<evidence type="ECO:0000256" key="2">
    <source>
        <dbReference type="ARBA" id="ARBA00011073"/>
    </source>
</evidence>
<feature type="active site" description="Charge relay system" evidence="8 9">
    <location>
        <position position="511"/>
    </location>
</feature>
<feature type="domain" description="Inhibitor I9" evidence="13">
    <location>
        <begin position="15"/>
        <end position="68"/>
    </location>
</feature>
<evidence type="ECO:0000256" key="1">
    <source>
        <dbReference type="ARBA" id="ARBA00004613"/>
    </source>
</evidence>
<dbReference type="InterPro" id="IPR015500">
    <property type="entry name" value="Peptidase_S8_subtilisin-rel"/>
</dbReference>
<dbReference type="PROSITE" id="PS00137">
    <property type="entry name" value="SUBTILASE_HIS"/>
    <property type="match status" value="1"/>
</dbReference>
<dbReference type="InterPro" id="IPR034197">
    <property type="entry name" value="Peptidases_S8_3"/>
</dbReference>
<dbReference type="CDD" id="cd02120">
    <property type="entry name" value="PA_subtilisin_like"/>
    <property type="match status" value="1"/>
</dbReference>
<name>A0A830D9H7_9LAMI</name>
<feature type="active site" description="Charge relay system" evidence="8 9">
    <location>
        <position position="109"/>
    </location>
</feature>
<dbReference type="PROSITE" id="PS00136">
    <property type="entry name" value="SUBTILASE_ASP"/>
    <property type="match status" value="1"/>
</dbReference>
<reference evidence="15" key="1">
    <citation type="submission" date="2020-07" db="EMBL/GenBank/DDBJ databases">
        <title>Ethylene signaling mediates host invasion by parasitic plants.</title>
        <authorList>
            <person name="Yoshida S."/>
        </authorList>
    </citation>
    <scope>NUCLEOTIDE SEQUENCE</scope>
    <source>
        <strain evidence="15">Okayama</strain>
    </source>
</reference>
<dbReference type="GO" id="GO:0006508">
    <property type="term" value="P:proteolysis"/>
    <property type="evidence" value="ECO:0007669"/>
    <property type="project" value="UniProtKB-KW"/>
</dbReference>
<dbReference type="InterPro" id="IPR010259">
    <property type="entry name" value="S8pro/Inhibitor_I9"/>
</dbReference>
<keyword evidence="6 9" id="KW-0720">Serine protease</keyword>
<dbReference type="CDD" id="cd04852">
    <property type="entry name" value="Peptidases_S8_3"/>
    <property type="match status" value="1"/>
</dbReference>
<accession>A0A830D9H7</accession>
<dbReference type="InterPro" id="IPR000209">
    <property type="entry name" value="Peptidase_S8/S53_dom"/>
</dbReference>
<dbReference type="Gene3D" id="2.60.40.2310">
    <property type="match status" value="1"/>
</dbReference>
<evidence type="ECO:0000259" key="14">
    <source>
        <dbReference type="Pfam" id="PF17766"/>
    </source>
</evidence>
<evidence type="ECO:0000256" key="6">
    <source>
        <dbReference type="ARBA" id="ARBA00022825"/>
    </source>
</evidence>
<dbReference type="InterPro" id="IPR037045">
    <property type="entry name" value="S8pro/Inhibitor_I9_sf"/>
</dbReference>
<dbReference type="InterPro" id="IPR045051">
    <property type="entry name" value="SBT"/>
</dbReference>
<sequence>MGKTSALRSDYVELVSELKKRKKADSVLHTYYKSFLGFAARLSAEEANSIAQRPGVVSVFPDQVSQLHTTRSWDFLMSQTPAFIINGSTIPPSVSNWSTGADTIIGIIDSGIWPEHPSFNDNNMGPIPQRWRGVCMPGENSTHPVKCNRKLIGARFYEDVEEPRQIYTPRDQEGHGTHVASIAAGKPVWGASYKGLAKGIARGGSPGSRIAVYRACDADVYCVGSSILKAFDDATADGVDVISVSIGFVTDDDLLSNPNSIGAFHAMEKGITVVCSTGNKGPSPGTVGNFAPWIVTVAATTIDREFEAIIVLGGRNKKIKGGGINFSGLNKSAVYPLVDGRSVGSNLHNASMHLSSNCIPGSLDGAKVKGKIILCERTDHTAYVDEVIDSLMKQGAVGVIMIEEILRKIAYDYGTTPFASVSEADGVQIRSYINSTRKPLATILPTVTALKQNPAPVVPYFSSRGPTPAIKNLLKVKPNRYILSYTERSNKAALPSSDTEPPPFRIDSGTSMSCPHVSGLAATVKSRHPAWSPSAIKSAIMTTAIDRNDHYAPITTDNGSRVTPYDIGAGEINIIGPMCPGLVYETKSTDYVQFLCNMGYNASVIKYISSTVPSNFDCPSDSSADLIPDMNYPSIAVSGLKANGSRTVKRTVTNVGGEEYPVYTATVKAPDGIQIKVVPHRLLFSKAVNKRSFQVTFKLTKAYKETLFGSITWSNGMYMLRLIVLQYNLPQLDIQARLAEMLE</sequence>
<dbReference type="PRINTS" id="PR00723">
    <property type="entry name" value="SUBTILISIN"/>
</dbReference>
<dbReference type="Pfam" id="PF00082">
    <property type="entry name" value="Peptidase_S8"/>
    <property type="match status" value="1"/>
</dbReference>
<comment type="similarity">
    <text evidence="2 9 10">Belongs to the peptidase S8 family.</text>
</comment>
<dbReference type="Pfam" id="PF17766">
    <property type="entry name" value="fn3_6"/>
    <property type="match status" value="1"/>
</dbReference>
<comment type="subcellular location">
    <subcellularLocation>
        <location evidence="1">Secreted</location>
    </subcellularLocation>
</comment>
<dbReference type="AlphaFoldDB" id="A0A830D9H7"/>
<keyword evidence="5 9" id="KW-0378">Hydrolase</keyword>
<dbReference type="EMBL" id="BMAC01001232">
    <property type="protein sequence ID" value="GFQ06409.1"/>
    <property type="molecule type" value="Genomic_DNA"/>
</dbReference>
<keyword evidence="16" id="KW-1185">Reference proteome</keyword>
<evidence type="ECO:0000256" key="7">
    <source>
        <dbReference type="ARBA" id="ARBA00023180"/>
    </source>
</evidence>
<dbReference type="GO" id="GO:0004252">
    <property type="term" value="F:serine-type endopeptidase activity"/>
    <property type="evidence" value="ECO:0007669"/>
    <property type="project" value="UniProtKB-UniRule"/>
</dbReference>
<protein>
    <submittedName>
        <fullName evidence="15">Co(2)-response secreted protease</fullName>
    </submittedName>
</protein>
<keyword evidence="3 9" id="KW-0645">Protease</keyword>
<evidence type="ECO:0000256" key="10">
    <source>
        <dbReference type="RuleBase" id="RU003355"/>
    </source>
</evidence>
<evidence type="ECO:0000256" key="3">
    <source>
        <dbReference type="ARBA" id="ARBA00022670"/>
    </source>
</evidence>
<dbReference type="InterPro" id="IPR022398">
    <property type="entry name" value="Peptidase_S8_His-AS"/>
</dbReference>
<dbReference type="Gene3D" id="3.40.50.200">
    <property type="entry name" value="Peptidase S8/S53 domain"/>
    <property type="match status" value="1"/>
</dbReference>
<keyword evidence="4" id="KW-0732">Signal</keyword>
<dbReference type="Gene3D" id="3.30.70.80">
    <property type="entry name" value="Peptidase S8 propeptide/proteinase inhibitor I9"/>
    <property type="match status" value="1"/>
</dbReference>
<evidence type="ECO:0000256" key="9">
    <source>
        <dbReference type="PROSITE-ProRule" id="PRU01240"/>
    </source>
</evidence>
<feature type="domain" description="PA" evidence="12">
    <location>
        <begin position="358"/>
        <end position="429"/>
    </location>
</feature>
<dbReference type="InterPro" id="IPR023827">
    <property type="entry name" value="Peptidase_S8_Asp-AS"/>
</dbReference>
<dbReference type="PANTHER" id="PTHR10795">
    <property type="entry name" value="PROPROTEIN CONVERTASE SUBTILISIN/KEXIN"/>
    <property type="match status" value="1"/>
</dbReference>
<feature type="active site" description="Charge relay system" evidence="8 9">
    <location>
        <position position="175"/>
    </location>
</feature>
<dbReference type="Pfam" id="PF05922">
    <property type="entry name" value="Inhibitor_I9"/>
    <property type="match status" value="1"/>
</dbReference>
<evidence type="ECO:0000256" key="4">
    <source>
        <dbReference type="ARBA" id="ARBA00022729"/>
    </source>
</evidence>
<dbReference type="Pfam" id="PF02225">
    <property type="entry name" value="PA"/>
    <property type="match status" value="1"/>
</dbReference>
<evidence type="ECO:0000259" key="11">
    <source>
        <dbReference type="Pfam" id="PF00082"/>
    </source>
</evidence>
<keyword evidence="7" id="KW-0325">Glycoprotein</keyword>
<organism evidence="15 16">
    <name type="scientific">Phtheirospermum japonicum</name>
    <dbReference type="NCBI Taxonomy" id="374723"/>
    <lineage>
        <taxon>Eukaryota</taxon>
        <taxon>Viridiplantae</taxon>
        <taxon>Streptophyta</taxon>
        <taxon>Embryophyta</taxon>
        <taxon>Tracheophyta</taxon>
        <taxon>Spermatophyta</taxon>
        <taxon>Magnoliopsida</taxon>
        <taxon>eudicotyledons</taxon>
        <taxon>Gunneridae</taxon>
        <taxon>Pentapetalae</taxon>
        <taxon>asterids</taxon>
        <taxon>lamiids</taxon>
        <taxon>Lamiales</taxon>
        <taxon>Orobanchaceae</taxon>
        <taxon>Orobanchaceae incertae sedis</taxon>
        <taxon>Phtheirospermum</taxon>
    </lineage>
</organism>
<dbReference type="GO" id="GO:0005576">
    <property type="term" value="C:extracellular region"/>
    <property type="evidence" value="ECO:0007669"/>
    <property type="project" value="UniProtKB-SubCell"/>
</dbReference>
<dbReference type="InterPro" id="IPR041469">
    <property type="entry name" value="Subtilisin-like_FN3"/>
</dbReference>
<dbReference type="PROSITE" id="PS00138">
    <property type="entry name" value="SUBTILASE_SER"/>
    <property type="match status" value="1"/>
</dbReference>